<feature type="compositionally biased region" description="Low complexity" evidence="2">
    <location>
        <begin position="96"/>
        <end position="108"/>
    </location>
</feature>
<feature type="compositionally biased region" description="Gly residues" evidence="2">
    <location>
        <begin position="264"/>
        <end position="277"/>
    </location>
</feature>
<feature type="region of interest" description="Disordered" evidence="2">
    <location>
        <begin position="638"/>
        <end position="657"/>
    </location>
</feature>
<dbReference type="EMBL" id="JABSTR010000002">
    <property type="protein sequence ID" value="KAH9364786.1"/>
    <property type="molecule type" value="Genomic_DNA"/>
</dbReference>
<dbReference type="InterPro" id="IPR025527">
    <property type="entry name" value="HUWE1/Rev1_UBM"/>
</dbReference>
<feature type="region of interest" description="Disordered" evidence="2">
    <location>
        <begin position="508"/>
        <end position="527"/>
    </location>
</feature>
<feature type="region of interest" description="Disordered" evidence="2">
    <location>
        <begin position="361"/>
        <end position="395"/>
    </location>
</feature>
<sequence length="814" mass="85137">MECTQFLVSTTKKILEKSPLTYHLVRNLSLLDPRQMASKPDDCLAGFRKVLDALIAVGRLDVEIPEGVDPSFLAALPENIRQEVIAEQLRLQRLRTRAQQQQQQAPGGTVAGGPGAADGAATTFTEVNPEFLAALPPSIQEEVLAQQRAEQQRLAAQNPDAPVDPASFIQTLPPGLRQQVLADMDDSLLALLPSELASEAHSLRRELEARHRAMQERFFSSHGGTGPVAHPALGRGPHGHPLHHPHGAPPPGTVDLERPVLLPGGRGGRRGLVGQRGPGPARGRRPAGARPPAAGPRGPGLPAGAAVRGRAEAQHGPPAPRAAQPLLPPAHPALGRQGGREPAALWPVVQSLLSILEKTKENRPLEAPPQQQPPRAGGGKKWSKSVQPPQPQQPSWLSISLDAALGCRTSVFQIVRPCGGRRPSPQVAIHPQASPVVCRHVLDTLISLAKSFPVHFLPEKWGGLAGGGRHPPSGGAVPASSSPLAAEPGRDGDFWSVLVRLDCSATGKRTSKAAAPPAEEEGGAGSFESSPLAQLISLLAHPVVKRSSVLTDRLLRLLALVSMAIPDQEKDNKPPAAPQPAPPAAAPSAAAVAAALDLDGALLGRATEVPSCSRHEQPQRPMTVAEALASSAAAVAAASGPPPVAPQPAPVVTPQPAQPAGEKEEVVAMEEESPQIMESVVLEQHLKLAVETLTSKACSEEGLEDATSLLLRLSRGCPSARQVVLRLLLEGARALGATVEASIGALLAELRTSTPGSPPSAGPSRRASATTPPPLRPPCQVGRRGPPGGTAERWSRSWPHACGGMLDTEVWEKG</sequence>
<evidence type="ECO:0000313" key="4">
    <source>
        <dbReference type="Proteomes" id="UP000821853"/>
    </source>
</evidence>
<name>A0A9J6FNM8_HAELO</name>
<feature type="region of interest" description="Disordered" evidence="2">
    <location>
        <begin position="467"/>
        <end position="487"/>
    </location>
</feature>
<evidence type="ECO:0000256" key="2">
    <source>
        <dbReference type="SAM" id="MobiDB-lite"/>
    </source>
</evidence>
<dbReference type="Pfam" id="PF14377">
    <property type="entry name" value="UBM"/>
    <property type="match status" value="3"/>
</dbReference>
<feature type="compositionally biased region" description="Basic residues" evidence="2">
    <location>
        <begin position="237"/>
        <end position="246"/>
    </location>
</feature>
<dbReference type="Proteomes" id="UP000821853">
    <property type="component" value="Chromosome 10"/>
</dbReference>
<feature type="compositionally biased region" description="Low complexity" evidence="2">
    <location>
        <begin position="288"/>
        <end position="308"/>
    </location>
</feature>
<comment type="caution">
    <text evidence="3">The sequence shown here is derived from an EMBL/GenBank/DDBJ whole genome shotgun (WGS) entry which is preliminary data.</text>
</comment>
<feature type="region of interest" description="Disordered" evidence="2">
    <location>
        <begin position="752"/>
        <end position="799"/>
    </location>
</feature>
<gene>
    <name evidence="3" type="ORF">HPB48_011802</name>
</gene>
<proteinExistence type="predicted"/>
<evidence type="ECO:0008006" key="5">
    <source>
        <dbReference type="Google" id="ProtNLM"/>
    </source>
</evidence>
<evidence type="ECO:0000256" key="1">
    <source>
        <dbReference type="ARBA" id="ARBA00022679"/>
    </source>
</evidence>
<feature type="compositionally biased region" description="Low complexity" evidence="2">
    <location>
        <begin position="471"/>
        <end position="487"/>
    </location>
</feature>
<feature type="compositionally biased region" description="Pro residues" evidence="2">
    <location>
        <begin position="575"/>
        <end position="585"/>
    </location>
</feature>
<feature type="compositionally biased region" description="Pro residues" evidence="2">
    <location>
        <begin position="640"/>
        <end position="657"/>
    </location>
</feature>
<feature type="region of interest" description="Disordered" evidence="2">
    <location>
        <begin position="96"/>
        <end position="121"/>
    </location>
</feature>
<dbReference type="OrthoDB" id="6516056at2759"/>
<dbReference type="VEuPathDB" id="VectorBase:HLOH_063903"/>
<organism evidence="3 4">
    <name type="scientific">Haemaphysalis longicornis</name>
    <name type="common">Bush tick</name>
    <dbReference type="NCBI Taxonomy" id="44386"/>
    <lineage>
        <taxon>Eukaryota</taxon>
        <taxon>Metazoa</taxon>
        <taxon>Ecdysozoa</taxon>
        <taxon>Arthropoda</taxon>
        <taxon>Chelicerata</taxon>
        <taxon>Arachnida</taxon>
        <taxon>Acari</taxon>
        <taxon>Parasitiformes</taxon>
        <taxon>Ixodida</taxon>
        <taxon>Ixodoidea</taxon>
        <taxon>Ixodidae</taxon>
        <taxon>Haemaphysalinae</taxon>
        <taxon>Haemaphysalis</taxon>
    </lineage>
</organism>
<dbReference type="OMA" id="VCANIRA"/>
<keyword evidence="1" id="KW-0808">Transferase</keyword>
<protein>
    <recommendedName>
        <fullName evidence="5">E3 ubiquitin-protein ligase HUWE1</fullName>
    </recommendedName>
</protein>
<feature type="region of interest" description="Disordered" evidence="2">
    <location>
        <begin position="220"/>
        <end position="339"/>
    </location>
</feature>
<feature type="region of interest" description="Disordered" evidence="2">
    <location>
        <begin position="568"/>
        <end position="590"/>
    </location>
</feature>
<dbReference type="AlphaFoldDB" id="A0A9J6FNM8"/>
<dbReference type="Gene3D" id="6.10.250.1630">
    <property type="match status" value="1"/>
</dbReference>
<dbReference type="GO" id="GO:0016740">
    <property type="term" value="F:transferase activity"/>
    <property type="evidence" value="ECO:0007669"/>
    <property type="project" value="UniProtKB-KW"/>
</dbReference>
<accession>A0A9J6FNM8</accession>
<keyword evidence="4" id="KW-1185">Reference proteome</keyword>
<reference evidence="3 4" key="1">
    <citation type="journal article" date="2020" name="Cell">
        <title>Large-Scale Comparative Analyses of Tick Genomes Elucidate Their Genetic Diversity and Vector Capacities.</title>
        <authorList>
            <consortium name="Tick Genome and Microbiome Consortium (TIGMIC)"/>
            <person name="Jia N."/>
            <person name="Wang J."/>
            <person name="Shi W."/>
            <person name="Du L."/>
            <person name="Sun Y."/>
            <person name="Zhan W."/>
            <person name="Jiang J.F."/>
            <person name="Wang Q."/>
            <person name="Zhang B."/>
            <person name="Ji P."/>
            <person name="Bell-Sakyi L."/>
            <person name="Cui X.M."/>
            <person name="Yuan T.T."/>
            <person name="Jiang B.G."/>
            <person name="Yang W.F."/>
            <person name="Lam T.T."/>
            <person name="Chang Q.C."/>
            <person name="Ding S.J."/>
            <person name="Wang X.J."/>
            <person name="Zhu J.G."/>
            <person name="Ruan X.D."/>
            <person name="Zhao L."/>
            <person name="Wei J.T."/>
            <person name="Ye R.Z."/>
            <person name="Que T.C."/>
            <person name="Du C.H."/>
            <person name="Zhou Y.H."/>
            <person name="Cheng J.X."/>
            <person name="Dai P.F."/>
            <person name="Guo W.B."/>
            <person name="Han X.H."/>
            <person name="Huang E.J."/>
            <person name="Li L.F."/>
            <person name="Wei W."/>
            <person name="Gao Y.C."/>
            <person name="Liu J.Z."/>
            <person name="Shao H.Z."/>
            <person name="Wang X."/>
            <person name="Wang C.C."/>
            <person name="Yang T.C."/>
            <person name="Huo Q.B."/>
            <person name="Li W."/>
            <person name="Chen H.Y."/>
            <person name="Chen S.E."/>
            <person name="Zhou L.G."/>
            <person name="Ni X.B."/>
            <person name="Tian J.H."/>
            <person name="Sheng Y."/>
            <person name="Liu T."/>
            <person name="Pan Y.S."/>
            <person name="Xia L.Y."/>
            <person name="Li J."/>
            <person name="Zhao F."/>
            <person name="Cao W.C."/>
        </authorList>
    </citation>
    <scope>NUCLEOTIDE SEQUENCE [LARGE SCALE GENOMIC DNA]</scope>
    <source>
        <strain evidence="3">HaeL-2018</strain>
    </source>
</reference>
<evidence type="ECO:0000313" key="3">
    <source>
        <dbReference type="EMBL" id="KAH9364786.1"/>
    </source>
</evidence>